<evidence type="ECO:0000313" key="3">
    <source>
        <dbReference type="WBParaSite" id="Pan_g21426.t1"/>
    </source>
</evidence>
<reference evidence="3" key="2">
    <citation type="submission" date="2020-10" db="UniProtKB">
        <authorList>
            <consortium name="WormBaseParasite"/>
        </authorList>
    </citation>
    <scope>IDENTIFICATION</scope>
</reference>
<feature type="region of interest" description="Disordered" evidence="1">
    <location>
        <begin position="117"/>
        <end position="147"/>
    </location>
</feature>
<accession>A0A7E4ZWG4</accession>
<dbReference type="Proteomes" id="UP000492821">
    <property type="component" value="Unassembled WGS sequence"/>
</dbReference>
<proteinExistence type="predicted"/>
<protein>
    <submittedName>
        <fullName evidence="3">Zn(2)-C6 fungal-type domain-containing protein</fullName>
    </submittedName>
</protein>
<dbReference type="AlphaFoldDB" id="A0A7E4ZWG4"/>
<evidence type="ECO:0000313" key="2">
    <source>
        <dbReference type="Proteomes" id="UP000492821"/>
    </source>
</evidence>
<dbReference type="WBParaSite" id="Pan_g21426.t1">
    <property type="protein sequence ID" value="Pan_g21426.t1"/>
    <property type="gene ID" value="Pan_g21426"/>
</dbReference>
<keyword evidence="2" id="KW-1185">Reference proteome</keyword>
<reference evidence="2" key="1">
    <citation type="journal article" date="2013" name="Genetics">
        <title>The draft genome and transcriptome of Panagrellus redivivus are shaped by the harsh demands of a free-living lifestyle.</title>
        <authorList>
            <person name="Srinivasan J."/>
            <person name="Dillman A.R."/>
            <person name="Macchietto M.G."/>
            <person name="Heikkinen L."/>
            <person name="Lakso M."/>
            <person name="Fracchia K.M."/>
            <person name="Antoshechkin I."/>
            <person name="Mortazavi A."/>
            <person name="Wong G."/>
            <person name="Sternberg P.W."/>
        </authorList>
    </citation>
    <scope>NUCLEOTIDE SEQUENCE [LARGE SCALE GENOMIC DNA]</scope>
    <source>
        <strain evidence="2">MT8872</strain>
    </source>
</reference>
<organism evidence="2 3">
    <name type="scientific">Panagrellus redivivus</name>
    <name type="common">Microworm</name>
    <dbReference type="NCBI Taxonomy" id="6233"/>
    <lineage>
        <taxon>Eukaryota</taxon>
        <taxon>Metazoa</taxon>
        <taxon>Ecdysozoa</taxon>
        <taxon>Nematoda</taxon>
        <taxon>Chromadorea</taxon>
        <taxon>Rhabditida</taxon>
        <taxon>Tylenchina</taxon>
        <taxon>Panagrolaimomorpha</taxon>
        <taxon>Panagrolaimoidea</taxon>
        <taxon>Panagrolaimidae</taxon>
        <taxon>Panagrellus</taxon>
    </lineage>
</organism>
<evidence type="ECO:0000256" key="1">
    <source>
        <dbReference type="SAM" id="MobiDB-lite"/>
    </source>
</evidence>
<name>A0A7E4ZWG4_PANRE</name>
<sequence>MRHPSAMMPSNLYPGFESIPCGAGPYVPQGLANLASPMAPDYNVPPASPMVLYPVPALGNHRPPPPPTSPPIPKSYYQEFEPIDGEYQVNLERHPVSTQHRVRFATPLEEEILIQREQSGDEQEAEQEQQNQPEEKSTAKVRSRRQRAKHLIVPTDLIISKSQVPGLFINVNEDEFDEMVFDNETALAFAARVGLIQNMRRCPKCDREMALCKFNNSCGYRWVCRRTEQGRRFTCSVRGMRKDTVLDDRLVGILTMLRIMFHFSHCVPDSEIISKLDIGHVRSARTILSRLRDMVDIEISRFDGSTNYTIEQLREHFFGSDKVDHFGFLLYWGTRYKPPEKMHDGDDSDDGNDENGNANEFD</sequence>
<feature type="region of interest" description="Disordered" evidence="1">
    <location>
        <begin position="341"/>
        <end position="362"/>
    </location>
</feature>